<name>A0A7R9D5P3_TIMPO</name>
<proteinExistence type="predicted"/>
<protein>
    <submittedName>
        <fullName evidence="2">Uncharacterized protein</fullName>
    </submittedName>
</protein>
<accession>A0A7R9D5P3</accession>
<organism evidence="2">
    <name type="scientific">Timema poppense</name>
    <name type="common">Walking stick</name>
    <dbReference type="NCBI Taxonomy" id="170557"/>
    <lineage>
        <taxon>Eukaryota</taxon>
        <taxon>Metazoa</taxon>
        <taxon>Ecdysozoa</taxon>
        <taxon>Arthropoda</taxon>
        <taxon>Hexapoda</taxon>
        <taxon>Insecta</taxon>
        <taxon>Pterygota</taxon>
        <taxon>Neoptera</taxon>
        <taxon>Polyneoptera</taxon>
        <taxon>Phasmatodea</taxon>
        <taxon>Timematodea</taxon>
        <taxon>Timematoidea</taxon>
        <taxon>Timematidae</taxon>
        <taxon>Timema</taxon>
    </lineage>
</organism>
<evidence type="ECO:0000313" key="2">
    <source>
        <dbReference type="EMBL" id="CAD7408379.1"/>
    </source>
</evidence>
<dbReference type="EMBL" id="OD003683">
    <property type="protein sequence ID" value="CAD7408379.1"/>
    <property type="molecule type" value="Genomic_DNA"/>
</dbReference>
<gene>
    <name evidence="2" type="ORF">TPSB3V08_LOCUS6338</name>
</gene>
<reference evidence="2" key="1">
    <citation type="submission" date="2020-11" db="EMBL/GenBank/DDBJ databases">
        <authorList>
            <person name="Tran Van P."/>
        </authorList>
    </citation>
    <scope>NUCLEOTIDE SEQUENCE</scope>
</reference>
<dbReference type="AlphaFoldDB" id="A0A7R9D5P3"/>
<feature type="compositionally biased region" description="Polar residues" evidence="1">
    <location>
        <begin position="1"/>
        <end position="10"/>
    </location>
</feature>
<feature type="region of interest" description="Disordered" evidence="1">
    <location>
        <begin position="1"/>
        <end position="24"/>
    </location>
</feature>
<sequence>MDSYIDTTSQYRKRTEPETQSSNFSESYRVLSRATSCKVTDYRVEQLPRKLSSIESRLVKIFGKQPCRTTIGTCRRNKEAVPGLGGGEVQTISGALPVAGRSCGEQRLSKPKTSREEVERTIGVEADCRPHKRIFTIDKGNPCFKSKKQAHGTEFLYHIPFCDLQSFESGPLKSSDCHQVLITILVA</sequence>
<evidence type="ECO:0000256" key="1">
    <source>
        <dbReference type="SAM" id="MobiDB-lite"/>
    </source>
</evidence>